<keyword evidence="5" id="KW-1185">Reference proteome</keyword>
<dbReference type="InterPro" id="IPR008218">
    <property type="entry name" value="ATPase_V1-cplx_f_g_su"/>
</dbReference>
<evidence type="ECO:0000256" key="2">
    <source>
        <dbReference type="ARBA" id="ARBA00022448"/>
    </source>
</evidence>
<proteinExistence type="inferred from homology"/>
<protein>
    <submittedName>
        <fullName evidence="4">Vacuolar-type H+-ATPase subunit F/Vma7</fullName>
    </submittedName>
</protein>
<sequence>MSRIVAIGDEVEVSGFALAGVGVLPASTDGEVRTAWQELPGDVAVVILTVAAAGALAGELPVDRPLTVVLPC</sequence>
<dbReference type="Proteomes" id="UP000631670">
    <property type="component" value="Unassembled WGS sequence"/>
</dbReference>
<dbReference type="EMBL" id="JADBEG010000001">
    <property type="protein sequence ID" value="MBE1494019.1"/>
    <property type="molecule type" value="Genomic_DNA"/>
</dbReference>
<dbReference type="InterPro" id="IPR036906">
    <property type="entry name" value="ATPase_V1_fsu_sf"/>
</dbReference>
<evidence type="ECO:0000256" key="3">
    <source>
        <dbReference type="ARBA" id="ARBA00023065"/>
    </source>
</evidence>
<dbReference type="Gene3D" id="3.40.50.10580">
    <property type="entry name" value="ATPase, V1 complex, subunit F"/>
    <property type="match status" value="1"/>
</dbReference>
<evidence type="ECO:0000313" key="5">
    <source>
        <dbReference type="Proteomes" id="UP000631670"/>
    </source>
</evidence>
<evidence type="ECO:0000256" key="1">
    <source>
        <dbReference type="ARBA" id="ARBA00010148"/>
    </source>
</evidence>
<evidence type="ECO:0000313" key="4">
    <source>
        <dbReference type="EMBL" id="MBE1494019.1"/>
    </source>
</evidence>
<gene>
    <name evidence="4" type="ORF">H4696_001119</name>
</gene>
<comment type="caution">
    <text evidence="4">The sequence shown here is derived from an EMBL/GenBank/DDBJ whole genome shotgun (WGS) entry which is preliminary data.</text>
</comment>
<dbReference type="SUPFAM" id="SSF159468">
    <property type="entry name" value="AtpF-like"/>
    <property type="match status" value="1"/>
</dbReference>
<organism evidence="4 5">
    <name type="scientific">Amycolatopsis lexingtonensis</name>
    <dbReference type="NCBI Taxonomy" id="218822"/>
    <lineage>
        <taxon>Bacteria</taxon>
        <taxon>Bacillati</taxon>
        <taxon>Actinomycetota</taxon>
        <taxon>Actinomycetes</taxon>
        <taxon>Pseudonocardiales</taxon>
        <taxon>Pseudonocardiaceae</taxon>
        <taxon>Amycolatopsis</taxon>
    </lineage>
</organism>
<name>A0ABR9HSW5_9PSEU</name>
<keyword evidence="2" id="KW-0813">Transport</keyword>
<comment type="similarity">
    <text evidence="1">Belongs to the V-ATPase F subunit family.</text>
</comment>
<accession>A0ABR9HSW5</accession>
<dbReference type="RefSeq" id="WP_192782093.1">
    <property type="nucleotide sequence ID" value="NZ_JADBEG010000001.1"/>
</dbReference>
<dbReference type="Pfam" id="PF01990">
    <property type="entry name" value="ATP-synt_F"/>
    <property type="match status" value="1"/>
</dbReference>
<reference evidence="4 5" key="1">
    <citation type="submission" date="2020-10" db="EMBL/GenBank/DDBJ databases">
        <title>Sequencing the genomes of 1000 actinobacteria strains.</title>
        <authorList>
            <person name="Klenk H.-P."/>
        </authorList>
    </citation>
    <scope>NUCLEOTIDE SEQUENCE [LARGE SCALE GENOMIC DNA]</scope>
    <source>
        <strain evidence="4 5">DSM 44653</strain>
    </source>
</reference>
<keyword evidence="3" id="KW-0406">Ion transport</keyword>